<dbReference type="EMBL" id="CAJFCV020000002">
    <property type="protein sequence ID" value="CAG9092600.1"/>
    <property type="molecule type" value="Genomic_DNA"/>
</dbReference>
<keyword evidence="1" id="KW-1133">Transmembrane helix</keyword>
<evidence type="ECO:0000256" key="1">
    <source>
        <dbReference type="SAM" id="Phobius"/>
    </source>
</evidence>
<dbReference type="Proteomes" id="UP000659654">
    <property type="component" value="Unassembled WGS sequence"/>
</dbReference>
<dbReference type="WBParaSite" id="BXY_0581700.1">
    <property type="protein sequence ID" value="BXY_0581700.1"/>
    <property type="gene ID" value="BXY_0581700"/>
</dbReference>
<gene>
    <name evidence="2" type="ORF">BXYJ_LOCUS3038</name>
</gene>
<feature type="transmembrane region" description="Helical" evidence="1">
    <location>
        <begin position="98"/>
        <end position="119"/>
    </location>
</feature>
<keyword evidence="1" id="KW-0472">Membrane</keyword>
<evidence type="ECO:0000313" key="2">
    <source>
        <dbReference type="EMBL" id="CAD5213454.1"/>
    </source>
</evidence>
<reference evidence="2" key="2">
    <citation type="submission" date="2020-09" db="EMBL/GenBank/DDBJ databases">
        <authorList>
            <person name="Kikuchi T."/>
        </authorList>
    </citation>
    <scope>NUCLEOTIDE SEQUENCE</scope>
    <source>
        <strain evidence="2">Ka4C1</strain>
    </source>
</reference>
<accession>A0A1I7RYK0</accession>
<keyword evidence="4" id="KW-1185">Reference proteome</keyword>
<evidence type="ECO:0000313" key="3">
    <source>
        <dbReference type="Proteomes" id="UP000095284"/>
    </source>
</evidence>
<sequence length="126" mass="14467">MRINAQYTQFTRPCVSAVDYNMEYICQSVTDAFECVWPTGERMATERAENKTGGDWVLLNQDGDVISSTAVPAPNVHYEDEDKIEHMYGQIPMDSLEYATHAVCAFSICLFLPFSLFLFDNFFRRI</sequence>
<dbReference type="Proteomes" id="UP000095284">
    <property type="component" value="Unplaced"/>
</dbReference>
<organism evidence="3 5">
    <name type="scientific">Bursaphelenchus xylophilus</name>
    <name type="common">Pinewood nematode worm</name>
    <name type="synonym">Aphelenchoides xylophilus</name>
    <dbReference type="NCBI Taxonomy" id="6326"/>
    <lineage>
        <taxon>Eukaryota</taxon>
        <taxon>Metazoa</taxon>
        <taxon>Ecdysozoa</taxon>
        <taxon>Nematoda</taxon>
        <taxon>Chromadorea</taxon>
        <taxon>Rhabditida</taxon>
        <taxon>Tylenchina</taxon>
        <taxon>Tylenchomorpha</taxon>
        <taxon>Aphelenchoidea</taxon>
        <taxon>Aphelenchoididae</taxon>
        <taxon>Bursaphelenchus</taxon>
    </lineage>
</organism>
<name>A0A1I7RYK0_BURXY</name>
<dbReference type="AlphaFoldDB" id="A0A1I7RYK0"/>
<reference evidence="5" key="1">
    <citation type="submission" date="2016-11" db="UniProtKB">
        <authorList>
            <consortium name="WormBaseParasite"/>
        </authorList>
    </citation>
    <scope>IDENTIFICATION</scope>
</reference>
<dbReference type="EMBL" id="CAJFDI010000002">
    <property type="protein sequence ID" value="CAD5213454.1"/>
    <property type="molecule type" value="Genomic_DNA"/>
</dbReference>
<dbReference type="Proteomes" id="UP000582659">
    <property type="component" value="Unassembled WGS sequence"/>
</dbReference>
<keyword evidence="1" id="KW-0812">Transmembrane</keyword>
<proteinExistence type="predicted"/>
<protein>
    <submittedName>
        <fullName evidence="2">(pine wood nematode) hypothetical protein</fullName>
    </submittedName>
</protein>
<evidence type="ECO:0000313" key="5">
    <source>
        <dbReference type="WBParaSite" id="BXY_0581700.1"/>
    </source>
</evidence>
<evidence type="ECO:0000313" key="4">
    <source>
        <dbReference type="Proteomes" id="UP000659654"/>
    </source>
</evidence>